<dbReference type="RefSeq" id="XP_012177418.1">
    <property type="nucleotide sequence ID" value="XM_012322028.1"/>
</dbReference>
<sequence length="299" mass="31761">MLSSAPGITVEVCVDSVESAVAAAKGGANRLELCGNLALGGGTTPSIGLFQAVRSAVTDVTIMLAVAGSGTVPFPGRWIRAIVPIVMIRPRTGDFCYTPDEFAIMREDIRAFKHAGAHGIVMGVLTKDGRVDIGRSATLASEAAPLQVCFHRAFDMTRDPMEALNDVRSIEHVTRILTSGHRPTAPSSLPTLRALLEASAPDTPVKGGHSLGILPGSGINSSTVRPLLDALLPHGLRAIHLSGGSWIPGTMEFRREGMGMGIGGEGEWGVWRTSEERVRQVRHIADEAWEEYAEAVRNA</sequence>
<dbReference type="Gene3D" id="3.20.20.380">
    <property type="entry name" value="Copper homeostasis (CutC) domain"/>
    <property type="match status" value="1"/>
</dbReference>
<dbReference type="InterPro" id="IPR036822">
    <property type="entry name" value="CutC-like_dom_sf"/>
</dbReference>
<dbReference type="Proteomes" id="UP000006352">
    <property type="component" value="Unassembled WGS sequence"/>
</dbReference>
<dbReference type="GO" id="GO:0005507">
    <property type="term" value="F:copper ion binding"/>
    <property type="evidence" value="ECO:0007669"/>
    <property type="project" value="TreeGrafter"/>
</dbReference>
<evidence type="ECO:0000313" key="3">
    <source>
        <dbReference type="EMBL" id="CCL98135.1"/>
    </source>
</evidence>
<dbReference type="Pfam" id="PF03932">
    <property type="entry name" value="CutC"/>
    <property type="match status" value="1"/>
</dbReference>
<organism evidence="3 4">
    <name type="scientific">Fibroporia radiculosa</name>
    <dbReference type="NCBI Taxonomy" id="599839"/>
    <lineage>
        <taxon>Eukaryota</taxon>
        <taxon>Fungi</taxon>
        <taxon>Dikarya</taxon>
        <taxon>Basidiomycota</taxon>
        <taxon>Agaricomycotina</taxon>
        <taxon>Agaricomycetes</taxon>
        <taxon>Polyporales</taxon>
        <taxon>Fibroporiaceae</taxon>
        <taxon>Fibroporia</taxon>
    </lineage>
</organism>
<protein>
    <recommendedName>
        <fullName evidence="2">Copper homeostasis protein cutC homolog</fullName>
    </recommendedName>
</protein>
<accession>J7RUY3</accession>
<evidence type="ECO:0000256" key="2">
    <source>
        <dbReference type="ARBA" id="ARBA00019014"/>
    </source>
</evidence>
<dbReference type="PANTHER" id="PTHR12598">
    <property type="entry name" value="COPPER HOMEOSTASIS PROTEIN CUTC"/>
    <property type="match status" value="1"/>
</dbReference>
<evidence type="ECO:0000313" key="4">
    <source>
        <dbReference type="Proteomes" id="UP000006352"/>
    </source>
</evidence>
<dbReference type="GeneID" id="24093046"/>
<dbReference type="EMBL" id="HE796869">
    <property type="protein sequence ID" value="CCL98135.1"/>
    <property type="molecule type" value="Genomic_DNA"/>
</dbReference>
<name>J7RUY3_9APHY</name>
<dbReference type="InParanoid" id="J7RUY3"/>
<evidence type="ECO:0000256" key="1">
    <source>
        <dbReference type="ARBA" id="ARBA00007768"/>
    </source>
</evidence>
<dbReference type="SUPFAM" id="SSF110395">
    <property type="entry name" value="CutC-like"/>
    <property type="match status" value="1"/>
</dbReference>
<gene>
    <name evidence="3" type="ORF">FIBRA_00129</name>
</gene>
<dbReference type="STRING" id="599839.J7RUY3"/>
<dbReference type="HAMAP" id="MF_00795">
    <property type="entry name" value="CutC"/>
    <property type="match status" value="1"/>
</dbReference>
<proteinExistence type="inferred from homology"/>
<dbReference type="InterPro" id="IPR005627">
    <property type="entry name" value="CutC-like"/>
</dbReference>
<comment type="similarity">
    <text evidence="1">Belongs to the CutC family.</text>
</comment>
<keyword evidence="4" id="KW-1185">Reference proteome</keyword>
<dbReference type="PANTHER" id="PTHR12598:SF0">
    <property type="entry name" value="COPPER HOMEOSTASIS PROTEIN CUTC HOMOLOG"/>
    <property type="match status" value="1"/>
</dbReference>
<dbReference type="HOGENOM" id="CLU_050555_3_1_1"/>
<reference evidence="3 4" key="1">
    <citation type="journal article" date="2012" name="Appl. Environ. Microbiol.">
        <title>Short-read sequencing for genomic analysis of the brown rot fungus Fibroporia radiculosa.</title>
        <authorList>
            <person name="Tang J.D."/>
            <person name="Perkins A.D."/>
            <person name="Sonstegard T.S."/>
            <person name="Schroeder S.G."/>
            <person name="Burgess S.C."/>
            <person name="Diehl S.V."/>
        </authorList>
    </citation>
    <scope>NUCLEOTIDE SEQUENCE [LARGE SCALE GENOMIC DNA]</scope>
    <source>
        <strain evidence="3 4">TFFH 294</strain>
    </source>
</reference>
<dbReference type="AlphaFoldDB" id="J7RUY3"/>
<dbReference type="OrthoDB" id="7392499at2759"/>